<sequence>MRIAIVNDKPMAIDLLSNIIGSSPHSVAWIASNGCDAITQCAGDLPDLILMEMVMPGMSGVEVTKSIAAATPCPVLVVTASVTESASMVFDAMGAGALDAVETPIINADGVIQGKEEFFTKLRRIEKLLGLANSATARVADIAMPMVKTNLLAIGSSTGGPNAVAQVVKSLPADFPAAIVVIQHVDEAFAGGFAEWLSTQTALGVKIAKNGDKLKHGTIYVASTNNHLIYDATGRLKYTDQHQEVVYRPSVDVFFNSLDERWKGNMLAVLLTGMGKDGAKGLLRLRKKGVYTIAQNEETCAVYGMPRAAAEIGAAETIQPLENISQVIKQQMKNLK</sequence>
<dbReference type="Gene3D" id="3.40.50.180">
    <property type="entry name" value="Methylesterase CheB, C-terminal domain"/>
    <property type="match status" value="1"/>
</dbReference>
<dbReference type="PROSITE" id="PS50110">
    <property type="entry name" value="RESPONSE_REGULATORY"/>
    <property type="match status" value="1"/>
</dbReference>
<dbReference type="GO" id="GO:0008984">
    <property type="term" value="F:protein-glutamate methylesterase activity"/>
    <property type="evidence" value="ECO:0007669"/>
    <property type="project" value="UniProtKB-EC"/>
</dbReference>
<evidence type="ECO:0000256" key="4">
    <source>
        <dbReference type="ARBA" id="ARBA00039140"/>
    </source>
</evidence>
<organism evidence="8">
    <name type="scientific">hydrothermal vent metagenome</name>
    <dbReference type="NCBI Taxonomy" id="652676"/>
    <lineage>
        <taxon>unclassified sequences</taxon>
        <taxon>metagenomes</taxon>
        <taxon>ecological metagenomes</taxon>
    </lineage>
</organism>
<dbReference type="Pfam" id="PF00072">
    <property type="entry name" value="Response_reg"/>
    <property type="match status" value="1"/>
</dbReference>
<dbReference type="CDD" id="cd17541">
    <property type="entry name" value="REC_CheB-like"/>
    <property type="match status" value="1"/>
</dbReference>
<evidence type="ECO:0000256" key="3">
    <source>
        <dbReference type="ARBA" id="ARBA00022801"/>
    </source>
</evidence>
<dbReference type="InterPro" id="IPR011006">
    <property type="entry name" value="CheY-like_superfamily"/>
</dbReference>
<dbReference type="NCBIfam" id="NF009206">
    <property type="entry name" value="PRK12555.1"/>
    <property type="match status" value="1"/>
</dbReference>
<dbReference type="Gene3D" id="3.40.50.2300">
    <property type="match status" value="1"/>
</dbReference>
<accession>A0A3B0ZRC8</accession>
<proteinExistence type="inferred from homology"/>
<keyword evidence="1" id="KW-0963">Cytoplasm</keyword>
<dbReference type="AlphaFoldDB" id="A0A3B0ZRC8"/>
<dbReference type="GO" id="GO:0005737">
    <property type="term" value="C:cytoplasm"/>
    <property type="evidence" value="ECO:0007669"/>
    <property type="project" value="InterPro"/>
</dbReference>
<dbReference type="SUPFAM" id="SSF52738">
    <property type="entry name" value="Methylesterase CheB, C-terminal domain"/>
    <property type="match status" value="1"/>
</dbReference>
<dbReference type="InterPro" id="IPR001789">
    <property type="entry name" value="Sig_transdc_resp-reg_receiver"/>
</dbReference>
<dbReference type="EMBL" id="UOFP01000228">
    <property type="protein sequence ID" value="VAW88599.1"/>
    <property type="molecule type" value="Genomic_DNA"/>
</dbReference>
<evidence type="ECO:0000256" key="1">
    <source>
        <dbReference type="ARBA" id="ARBA00022490"/>
    </source>
</evidence>
<dbReference type="HAMAP" id="MF_00099">
    <property type="entry name" value="CheB_chemtxs"/>
    <property type="match status" value="1"/>
</dbReference>
<evidence type="ECO:0000259" key="7">
    <source>
        <dbReference type="PROSITE" id="PS50122"/>
    </source>
</evidence>
<dbReference type="EC" id="3.1.1.61" evidence="4"/>
<keyword evidence="2" id="KW-0145">Chemotaxis</keyword>
<gene>
    <name evidence="8" type="ORF">MNBD_GAMMA18-155</name>
</gene>
<dbReference type="SMART" id="SM00448">
    <property type="entry name" value="REC"/>
    <property type="match status" value="1"/>
</dbReference>
<dbReference type="CDD" id="cd16432">
    <property type="entry name" value="CheB_Rec"/>
    <property type="match status" value="1"/>
</dbReference>
<dbReference type="PANTHER" id="PTHR42872:SF6">
    <property type="entry name" value="PROTEIN-GLUTAMATE METHYLESTERASE_PROTEIN-GLUTAMINE GLUTAMINASE"/>
    <property type="match status" value="1"/>
</dbReference>
<name>A0A3B0ZRC8_9ZZZZ</name>
<reference evidence="8" key="1">
    <citation type="submission" date="2018-06" db="EMBL/GenBank/DDBJ databases">
        <authorList>
            <person name="Zhirakovskaya E."/>
        </authorList>
    </citation>
    <scope>NUCLEOTIDE SEQUENCE</scope>
</reference>
<dbReference type="PANTHER" id="PTHR42872">
    <property type="entry name" value="PROTEIN-GLUTAMATE METHYLESTERASE/PROTEIN-GLUTAMINE GLUTAMINASE"/>
    <property type="match status" value="1"/>
</dbReference>
<evidence type="ECO:0000256" key="2">
    <source>
        <dbReference type="ARBA" id="ARBA00022500"/>
    </source>
</evidence>
<dbReference type="InterPro" id="IPR008248">
    <property type="entry name" value="CheB-like"/>
</dbReference>
<dbReference type="InterPro" id="IPR035909">
    <property type="entry name" value="CheB_C"/>
</dbReference>
<dbReference type="InterPro" id="IPR000673">
    <property type="entry name" value="Sig_transdc_resp-reg_Me-estase"/>
</dbReference>
<dbReference type="GO" id="GO:0000156">
    <property type="term" value="F:phosphorelay response regulator activity"/>
    <property type="evidence" value="ECO:0007669"/>
    <property type="project" value="InterPro"/>
</dbReference>
<dbReference type="Pfam" id="PF01339">
    <property type="entry name" value="CheB_methylest"/>
    <property type="match status" value="1"/>
</dbReference>
<dbReference type="SUPFAM" id="SSF52172">
    <property type="entry name" value="CheY-like"/>
    <property type="match status" value="1"/>
</dbReference>
<feature type="domain" description="CheB-type methylesterase" evidence="7">
    <location>
        <begin position="145"/>
        <end position="335"/>
    </location>
</feature>
<comment type="catalytic activity">
    <reaction evidence="5">
        <text>[protein]-L-glutamate 5-O-methyl ester + H2O = L-glutamyl-[protein] + methanol + H(+)</text>
        <dbReference type="Rhea" id="RHEA:23236"/>
        <dbReference type="Rhea" id="RHEA-COMP:10208"/>
        <dbReference type="Rhea" id="RHEA-COMP:10311"/>
        <dbReference type="ChEBI" id="CHEBI:15377"/>
        <dbReference type="ChEBI" id="CHEBI:15378"/>
        <dbReference type="ChEBI" id="CHEBI:17790"/>
        <dbReference type="ChEBI" id="CHEBI:29973"/>
        <dbReference type="ChEBI" id="CHEBI:82795"/>
        <dbReference type="EC" id="3.1.1.61"/>
    </reaction>
</comment>
<dbReference type="PROSITE" id="PS50122">
    <property type="entry name" value="CHEB"/>
    <property type="match status" value="1"/>
</dbReference>
<dbReference type="PIRSF" id="PIRSF000876">
    <property type="entry name" value="RR_chemtxs_CheB"/>
    <property type="match status" value="1"/>
</dbReference>
<protein>
    <recommendedName>
        <fullName evidence="4">protein-glutamate methylesterase</fullName>
        <ecNumber evidence="4">3.1.1.61</ecNumber>
    </recommendedName>
</protein>
<evidence type="ECO:0000313" key="8">
    <source>
        <dbReference type="EMBL" id="VAW88599.1"/>
    </source>
</evidence>
<keyword evidence="3 8" id="KW-0378">Hydrolase</keyword>
<dbReference type="GO" id="GO:0006935">
    <property type="term" value="P:chemotaxis"/>
    <property type="evidence" value="ECO:0007669"/>
    <property type="project" value="UniProtKB-KW"/>
</dbReference>
<evidence type="ECO:0000259" key="6">
    <source>
        <dbReference type="PROSITE" id="PS50110"/>
    </source>
</evidence>
<feature type="domain" description="Response regulatory" evidence="6">
    <location>
        <begin position="2"/>
        <end position="118"/>
    </location>
</feature>
<evidence type="ECO:0000256" key="5">
    <source>
        <dbReference type="ARBA" id="ARBA00048267"/>
    </source>
</evidence>